<dbReference type="Proteomes" id="UP000057609">
    <property type="component" value="Chromosome"/>
</dbReference>
<gene>
    <name evidence="4" type="ORF">GPICK_13785</name>
</gene>
<dbReference type="HOGENOM" id="CLU_120941_0_0_7"/>
<evidence type="ECO:0000313" key="4">
    <source>
        <dbReference type="EMBL" id="AJE04276.1"/>
    </source>
</evidence>
<dbReference type="InterPro" id="IPR011055">
    <property type="entry name" value="Dup_hybrid_motif"/>
</dbReference>
<dbReference type="InterPro" id="IPR050570">
    <property type="entry name" value="Cell_wall_metabolism_enzyme"/>
</dbReference>
<dbReference type="PANTHER" id="PTHR21666">
    <property type="entry name" value="PEPTIDASE-RELATED"/>
    <property type="match status" value="1"/>
</dbReference>
<dbReference type="InterPro" id="IPR016047">
    <property type="entry name" value="M23ase_b-sheet_dom"/>
</dbReference>
<organism evidence="4 5">
    <name type="scientific">Geobacter pickeringii</name>
    <dbReference type="NCBI Taxonomy" id="345632"/>
    <lineage>
        <taxon>Bacteria</taxon>
        <taxon>Pseudomonadati</taxon>
        <taxon>Thermodesulfobacteriota</taxon>
        <taxon>Desulfuromonadia</taxon>
        <taxon>Geobacterales</taxon>
        <taxon>Geobacteraceae</taxon>
        <taxon>Geobacter</taxon>
    </lineage>
</organism>
<accession>A0A0B5BJL3</accession>
<keyword evidence="2" id="KW-0732">Signal</keyword>
<dbReference type="SUPFAM" id="SSF51261">
    <property type="entry name" value="Duplicated hybrid motif"/>
    <property type="match status" value="1"/>
</dbReference>
<dbReference type="EMBL" id="CP009788">
    <property type="protein sequence ID" value="AJE04276.1"/>
    <property type="molecule type" value="Genomic_DNA"/>
</dbReference>
<dbReference type="OrthoDB" id="9815245at2"/>
<sequence length="191" mass="20434">MKRFIFLAAVALMAVPAMAAARRLPVDGGTITSGIGWRPDPFGSGRMVYHHGVDIAVPEGTSVYPTQTGTVIYAGLYKGYGNLVAIDHGNGYITIYGHNASVRVKAGDRVDEKTVIALSGNTGRSTGPHVHYEVRQIPVSDRQRREAQARLEERLKEVVSENVGAWIAGHEQGQGGEATSVELALPTGDEP</sequence>
<dbReference type="Pfam" id="PF01551">
    <property type="entry name" value="Peptidase_M23"/>
    <property type="match status" value="1"/>
</dbReference>
<evidence type="ECO:0000256" key="2">
    <source>
        <dbReference type="SAM" id="SignalP"/>
    </source>
</evidence>
<protein>
    <submittedName>
        <fullName evidence="4">Peptidase M23</fullName>
    </submittedName>
</protein>
<dbReference type="AlphaFoldDB" id="A0A0B5BJL3"/>
<name>A0A0B5BJL3_9BACT</name>
<dbReference type="CDD" id="cd12797">
    <property type="entry name" value="M23_peptidase"/>
    <property type="match status" value="1"/>
</dbReference>
<feature type="region of interest" description="Disordered" evidence="1">
    <location>
        <begin position="169"/>
        <end position="191"/>
    </location>
</feature>
<feature type="signal peptide" evidence="2">
    <location>
        <begin position="1"/>
        <end position="19"/>
    </location>
</feature>
<dbReference type="KEGG" id="gpi:GPICK_13785"/>
<dbReference type="Gene3D" id="2.70.70.10">
    <property type="entry name" value="Glucose Permease (Domain IIA)"/>
    <property type="match status" value="1"/>
</dbReference>
<feature type="chain" id="PRO_5002098429" evidence="2">
    <location>
        <begin position="20"/>
        <end position="191"/>
    </location>
</feature>
<evidence type="ECO:0000259" key="3">
    <source>
        <dbReference type="Pfam" id="PF01551"/>
    </source>
</evidence>
<dbReference type="PANTHER" id="PTHR21666:SF270">
    <property type="entry name" value="MUREIN HYDROLASE ACTIVATOR ENVC"/>
    <property type="match status" value="1"/>
</dbReference>
<dbReference type="GO" id="GO:0004222">
    <property type="term" value="F:metalloendopeptidase activity"/>
    <property type="evidence" value="ECO:0007669"/>
    <property type="project" value="TreeGrafter"/>
</dbReference>
<evidence type="ECO:0000313" key="5">
    <source>
        <dbReference type="Proteomes" id="UP000057609"/>
    </source>
</evidence>
<reference evidence="4 5" key="1">
    <citation type="journal article" date="2015" name="Genome Announc.">
        <title>Complete Genome of Geobacter pickeringii G13T, a Metal-Reducing Isolate from Sedimentary Kaolin Deposits.</title>
        <authorList>
            <person name="Badalamenti J.P."/>
            <person name="Bond D.R."/>
        </authorList>
    </citation>
    <scope>NUCLEOTIDE SEQUENCE [LARGE SCALE GENOMIC DNA]</scope>
    <source>
        <strain evidence="4 5">G13</strain>
    </source>
</reference>
<keyword evidence="5" id="KW-1185">Reference proteome</keyword>
<feature type="domain" description="M23ase beta-sheet core" evidence="3">
    <location>
        <begin position="49"/>
        <end position="136"/>
    </location>
</feature>
<dbReference type="RefSeq" id="WP_039744128.1">
    <property type="nucleotide sequence ID" value="NZ_CP009788.1"/>
</dbReference>
<dbReference type="STRING" id="345632.GPICK_13785"/>
<evidence type="ECO:0000256" key="1">
    <source>
        <dbReference type="SAM" id="MobiDB-lite"/>
    </source>
</evidence>
<proteinExistence type="predicted"/>